<sequence length="33" mass="3575">MLTGKPENIRLPGGTPISPALCWWRPANGAEIK</sequence>
<accession>A0A8S5LVC7</accession>
<protein>
    <submittedName>
        <fullName evidence="1">Uncharacterized protein</fullName>
    </submittedName>
</protein>
<dbReference type="EMBL" id="BK014749">
    <property type="protein sequence ID" value="DAD73985.1"/>
    <property type="molecule type" value="Genomic_DNA"/>
</dbReference>
<name>A0A8S5LVC7_9CAUD</name>
<organism evidence="1">
    <name type="scientific">Podoviridae sp. ctc5632</name>
    <dbReference type="NCBI Taxonomy" id="2826565"/>
    <lineage>
        <taxon>Viruses</taxon>
        <taxon>Duplodnaviria</taxon>
        <taxon>Heunggongvirae</taxon>
        <taxon>Uroviricota</taxon>
        <taxon>Caudoviricetes</taxon>
    </lineage>
</organism>
<proteinExistence type="predicted"/>
<reference evidence="1" key="1">
    <citation type="journal article" date="2021" name="Proc. Natl. Acad. Sci. U.S.A.">
        <title>A Catalog of Tens of Thousands of Viruses from Human Metagenomes Reveals Hidden Associations with Chronic Diseases.</title>
        <authorList>
            <person name="Tisza M.J."/>
            <person name="Buck C.B."/>
        </authorList>
    </citation>
    <scope>NUCLEOTIDE SEQUENCE</scope>
    <source>
        <strain evidence="1">Ctc5632</strain>
    </source>
</reference>
<evidence type="ECO:0000313" key="1">
    <source>
        <dbReference type="EMBL" id="DAD73985.1"/>
    </source>
</evidence>